<dbReference type="PANTHER" id="PTHR43841:SF1">
    <property type="entry name" value="3-HYDROXYACYL-THIOESTER DEHYDRATASE X"/>
    <property type="match status" value="1"/>
</dbReference>
<dbReference type="InterPro" id="IPR029069">
    <property type="entry name" value="HotDog_dom_sf"/>
</dbReference>
<dbReference type="PANTHER" id="PTHR43841">
    <property type="entry name" value="3-HYDROXYACYL-THIOESTER DEHYDRATASE HTDX-RELATED"/>
    <property type="match status" value="1"/>
</dbReference>
<feature type="domain" description="MaoC-like" evidence="1">
    <location>
        <begin position="183"/>
        <end position="261"/>
    </location>
</feature>
<dbReference type="EMBL" id="WHUV01000004">
    <property type="protein sequence ID" value="MQA56532.1"/>
    <property type="molecule type" value="Genomic_DNA"/>
</dbReference>
<organism evidence="2 3">
    <name type="scientific">Pseudomonas piscis</name>
    <dbReference type="NCBI Taxonomy" id="2614538"/>
    <lineage>
        <taxon>Bacteria</taxon>
        <taxon>Pseudomonadati</taxon>
        <taxon>Pseudomonadota</taxon>
        <taxon>Gammaproteobacteria</taxon>
        <taxon>Pseudomonadales</taxon>
        <taxon>Pseudomonadaceae</taxon>
        <taxon>Pseudomonas</taxon>
    </lineage>
</organism>
<protein>
    <submittedName>
        <fullName evidence="2">Acyl dehydratase</fullName>
    </submittedName>
</protein>
<dbReference type="GO" id="GO:0005835">
    <property type="term" value="C:fatty acid synthase complex"/>
    <property type="evidence" value="ECO:0007669"/>
    <property type="project" value="InterPro"/>
</dbReference>
<dbReference type="InterPro" id="IPR003965">
    <property type="entry name" value="Fatty_acid_synthase"/>
</dbReference>
<sequence length="287" mass="30993">MTGHWHELNIPASLPTLFLKAALRRKISGTHLPDQGLRCWISLDPGQLAAYRKVCGFTDNGLLPATYPHVLAFPLQMQLLTASDFPFPLLGLVHLGNRIRVLRPMGNVSSVRVGVRVDNLRAHAKGATFDLVTSIDDLLGPLWEARSEMLCRGVKLGASGPAPTPAEREPGPGLEAVANWRAESDSGRRYAKVSGDYNPIHLSAWSARLFGFPQAIAHGLWSKARTLAALEQHLPTAGVQITVRFAKPVLLPGEVRLLASAAGSSGDLQLLGKGGLQHMQGDWQPLP</sequence>
<proteinExistence type="predicted"/>
<dbReference type="AlphaFoldDB" id="A0A7X1PRN6"/>
<dbReference type="RefSeq" id="WP_152899168.1">
    <property type="nucleotide sequence ID" value="NZ_WHUV01000004.1"/>
</dbReference>
<gene>
    <name evidence="2" type="ORF">GDH07_24725</name>
</gene>
<comment type="caution">
    <text evidence="2">The sequence shown here is derived from an EMBL/GenBank/DDBJ whole genome shotgun (WGS) entry which is preliminary data.</text>
</comment>
<reference evidence="2 3" key="1">
    <citation type="submission" date="2019-10" db="EMBL/GenBank/DDBJ databases">
        <title>Pseudomonas dajingensis sp. nov., isolated from the profound head ulcers of farmed Murray cod (Maccullochella peelii peelii).</title>
        <authorList>
            <person name="Liu Y."/>
        </authorList>
    </citation>
    <scope>NUCLEOTIDE SEQUENCE [LARGE SCALE GENOMIC DNA]</scope>
    <source>
        <strain evidence="2 3">MC042</strain>
    </source>
</reference>
<name>A0A7X1PRN6_9PSED</name>
<evidence type="ECO:0000313" key="2">
    <source>
        <dbReference type="EMBL" id="MQA56532.1"/>
    </source>
</evidence>
<dbReference type="GO" id="GO:0006633">
    <property type="term" value="P:fatty acid biosynthetic process"/>
    <property type="evidence" value="ECO:0007669"/>
    <property type="project" value="InterPro"/>
</dbReference>
<evidence type="ECO:0000313" key="3">
    <source>
        <dbReference type="Proteomes" id="UP000486534"/>
    </source>
</evidence>
<dbReference type="Gene3D" id="3.10.129.10">
    <property type="entry name" value="Hotdog Thioesterase"/>
    <property type="match status" value="1"/>
</dbReference>
<dbReference type="SUPFAM" id="SSF54637">
    <property type="entry name" value="Thioesterase/thiol ester dehydrase-isomerase"/>
    <property type="match status" value="2"/>
</dbReference>
<dbReference type="PRINTS" id="PR01483">
    <property type="entry name" value="FASYNTHASE"/>
</dbReference>
<dbReference type="Pfam" id="PF01575">
    <property type="entry name" value="MaoC_dehydratas"/>
    <property type="match status" value="1"/>
</dbReference>
<dbReference type="Proteomes" id="UP000486534">
    <property type="component" value="Unassembled WGS sequence"/>
</dbReference>
<accession>A0A7X1PRN6</accession>
<dbReference type="GO" id="GO:0004312">
    <property type="term" value="F:fatty acid synthase activity"/>
    <property type="evidence" value="ECO:0007669"/>
    <property type="project" value="InterPro"/>
</dbReference>
<dbReference type="InterPro" id="IPR002539">
    <property type="entry name" value="MaoC-like_dom"/>
</dbReference>
<evidence type="ECO:0000259" key="1">
    <source>
        <dbReference type="Pfam" id="PF01575"/>
    </source>
</evidence>